<evidence type="ECO:0000313" key="1">
    <source>
        <dbReference type="EMBL" id="WMV41409.1"/>
    </source>
</evidence>
<name>A0AAF0U900_SOLVR</name>
<dbReference type="EMBL" id="CP133619">
    <property type="protein sequence ID" value="WMV41409.1"/>
    <property type="molecule type" value="Genomic_DNA"/>
</dbReference>
<protein>
    <submittedName>
        <fullName evidence="1">Uncharacterized protein</fullName>
    </submittedName>
</protein>
<dbReference type="Proteomes" id="UP001234989">
    <property type="component" value="Chromosome 8"/>
</dbReference>
<reference evidence="1" key="1">
    <citation type="submission" date="2023-08" db="EMBL/GenBank/DDBJ databases">
        <title>A de novo genome assembly of Solanum verrucosum Schlechtendal, a Mexican diploid species geographically isolated from the other diploid A-genome species in potato relatives.</title>
        <authorList>
            <person name="Hosaka K."/>
        </authorList>
    </citation>
    <scope>NUCLEOTIDE SEQUENCE</scope>
    <source>
        <tissue evidence="1">Young leaves</tissue>
    </source>
</reference>
<sequence>MDILCQRDMLLAEGKGEGLP</sequence>
<organism evidence="1 2">
    <name type="scientific">Solanum verrucosum</name>
    <dbReference type="NCBI Taxonomy" id="315347"/>
    <lineage>
        <taxon>Eukaryota</taxon>
        <taxon>Viridiplantae</taxon>
        <taxon>Streptophyta</taxon>
        <taxon>Embryophyta</taxon>
        <taxon>Tracheophyta</taxon>
        <taxon>Spermatophyta</taxon>
        <taxon>Magnoliopsida</taxon>
        <taxon>eudicotyledons</taxon>
        <taxon>Gunneridae</taxon>
        <taxon>Pentapetalae</taxon>
        <taxon>asterids</taxon>
        <taxon>lamiids</taxon>
        <taxon>Solanales</taxon>
        <taxon>Solanaceae</taxon>
        <taxon>Solanoideae</taxon>
        <taxon>Solaneae</taxon>
        <taxon>Solanum</taxon>
    </lineage>
</organism>
<accession>A0AAF0U900</accession>
<evidence type="ECO:0000313" key="2">
    <source>
        <dbReference type="Proteomes" id="UP001234989"/>
    </source>
</evidence>
<dbReference type="AlphaFoldDB" id="A0AAF0U900"/>
<proteinExistence type="predicted"/>
<keyword evidence="2" id="KW-1185">Reference proteome</keyword>
<gene>
    <name evidence="1" type="ORF">MTR67_034794</name>
</gene>